<dbReference type="PANTHER" id="PTHR46652">
    <property type="entry name" value="LEUCINE-RICH REPEAT AND IQ DOMAIN-CONTAINING PROTEIN 1-RELATED"/>
    <property type="match status" value="1"/>
</dbReference>
<dbReference type="Pfam" id="PF14580">
    <property type="entry name" value="LRR_9"/>
    <property type="match status" value="3"/>
</dbReference>
<feature type="region of interest" description="Disordered" evidence="3">
    <location>
        <begin position="662"/>
        <end position="732"/>
    </location>
</feature>
<evidence type="ECO:0000256" key="3">
    <source>
        <dbReference type="SAM" id="MobiDB-lite"/>
    </source>
</evidence>
<dbReference type="SUPFAM" id="SSF52075">
    <property type="entry name" value="Outer arm dynein light chain 1"/>
    <property type="match status" value="1"/>
</dbReference>
<dbReference type="SMART" id="SM00364">
    <property type="entry name" value="LRR_BAC"/>
    <property type="match status" value="5"/>
</dbReference>
<dbReference type="InterPro" id="IPR001611">
    <property type="entry name" value="Leu-rich_rpt"/>
</dbReference>
<dbReference type="SMART" id="SM00446">
    <property type="entry name" value="LRRcap"/>
    <property type="match status" value="3"/>
</dbReference>
<protein>
    <recommendedName>
        <fullName evidence="4">U2A'/phosphoprotein 32 family A C-terminal domain-containing protein</fullName>
    </recommendedName>
</protein>
<dbReference type="PROSITE" id="PS51450">
    <property type="entry name" value="LRR"/>
    <property type="match status" value="8"/>
</dbReference>
<feature type="domain" description="U2A'/phosphoprotein 32 family A C-terminal" evidence="4">
    <location>
        <begin position="307"/>
        <end position="325"/>
    </location>
</feature>
<evidence type="ECO:0000259" key="4">
    <source>
        <dbReference type="SMART" id="SM00446"/>
    </source>
</evidence>
<feature type="region of interest" description="Disordered" evidence="3">
    <location>
        <begin position="90"/>
        <end position="146"/>
    </location>
</feature>
<proteinExistence type="predicted"/>
<dbReference type="SMART" id="SM00369">
    <property type="entry name" value="LRR_TYP"/>
    <property type="match status" value="11"/>
</dbReference>
<dbReference type="EMBL" id="HBIQ01046144">
    <property type="protein sequence ID" value="CAE0555717.1"/>
    <property type="molecule type" value="Transcribed_RNA"/>
</dbReference>
<dbReference type="Gene3D" id="3.80.10.10">
    <property type="entry name" value="Ribonuclease Inhibitor"/>
    <property type="match status" value="5"/>
</dbReference>
<organism evidence="5">
    <name type="scientific">Strombidinopsis acuminata</name>
    <dbReference type="NCBI Taxonomy" id="141414"/>
    <lineage>
        <taxon>Eukaryota</taxon>
        <taxon>Sar</taxon>
        <taxon>Alveolata</taxon>
        <taxon>Ciliophora</taxon>
        <taxon>Intramacronucleata</taxon>
        <taxon>Spirotrichea</taxon>
        <taxon>Choreotrichia</taxon>
        <taxon>Choreotrichida</taxon>
        <taxon>Strombidinopsidae</taxon>
        <taxon>Strombidinopsis</taxon>
    </lineage>
</organism>
<feature type="domain" description="U2A'/phosphoprotein 32 family A C-terminal" evidence="4">
    <location>
        <begin position="65"/>
        <end position="83"/>
    </location>
</feature>
<dbReference type="SUPFAM" id="SSF52058">
    <property type="entry name" value="L domain-like"/>
    <property type="match status" value="2"/>
</dbReference>
<evidence type="ECO:0000313" key="5">
    <source>
        <dbReference type="EMBL" id="CAE0555717.1"/>
    </source>
</evidence>
<keyword evidence="2" id="KW-0677">Repeat</keyword>
<dbReference type="InterPro" id="IPR032675">
    <property type="entry name" value="LRR_dom_sf"/>
</dbReference>
<dbReference type="AlphaFoldDB" id="A0A7S3SJ09"/>
<dbReference type="Pfam" id="PF13855">
    <property type="entry name" value="LRR_8"/>
    <property type="match status" value="1"/>
</dbReference>
<dbReference type="InterPro" id="IPR003591">
    <property type="entry name" value="Leu-rich_rpt_typical-subtyp"/>
</dbReference>
<dbReference type="PANTHER" id="PTHR46652:SF3">
    <property type="entry name" value="LEUCINE-RICH REPEAT-CONTAINING PROTEIN 9"/>
    <property type="match status" value="1"/>
</dbReference>
<dbReference type="InterPro" id="IPR050836">
    <property type="entry name" value="SDS22/Internalin_LRR"/>
</dbReference>
<reference evidence="5" key="1">
    <citation type="submission" date="2021-01" db="EMBL/GenBank/DDBJ databases">
        <authorList>
            <person name="Corre E."/>
            <person name="Pelletier E."/>
            <person name="Niang G."/>
            <person name="Scheremetjew M."/>
            <person name="Finn R."/>
            <person name="Kale V."/>
            <person name="Holt S."/>
            <person name="Cochrane G."/>
            <person name="Meng A."/>
            <person name="Brown T."/>
            <person name="Cohen L."/>
        </authorList>
    </citation>
    <scope>NUCLEOTIDE SEQUENCE</scope>
    <source>
        <strain evidence="5">SPMC142</strain>
    </source>
</reference>
<evidence type="ECO:0000256" key="1">
    <source>
        <dbReference type="ARBA" id="ARBA00022614"/>
    </source>
</evidence>
<name>A0A7S3SJ09_9SPIT</name>
<feature type="domain" description="U2A'/phosphoprotein 32 family A C-terminal" evidence="4">
    <location>
        <begin position="571"/>
        <end position="589"/>
    </location>
</feature>
<gene>
    <name evidence="5" type="ORF">SACU0126_LOCUS14628</name>
</gene>
<dbReference type="SMART" id="SM00365">
    <property type="entry name" value="LRR_SD22"/>
    <property type="match status" value="11"/>
</dbReference>
<keyword evidence="1" id="KW-0433">Leucine-rich repeat</keyword>
<evidence type="ECO:0000256" key="2">
    <source>
        <dbReference type="ARBA" id="ARBA00022737"/>
    </source>
</evidence>
<sequence>MPNLERLELGFNLIKRIEGLGHLPKVRHLELNNNLIYRLDDASALQKCVPKVQELNLHNNAVCELKGYRTHVLRKLNELTVLDGITVETGERESASDTSRSITVDLLKTHGHSRRRPVSSFGRGARSQEHPETQSSIEARSPNDLVRGGGDDGRWWDEIEELDLDHFHLRKLHDLERLVHLRRASFCNNELMRIEGLENCVHLQELSLEDNKITKLENVDALVRLTKLELGKNRITRIEGLETLTALTQLSLEDNEISSLTGLSSLTSLMELYIGNNRIAELKEVQQLRTLPKLIILDISGNELCRTTDSRSYVIFHLRKLKVLDGIGIDLREMNIAKERFAGRLTQEALVERLGHSYFEHVLELDLSRSKIRELEALHAYAPSFCNMRELNLDLNLIADGGAIPFLPALTVLRLNHNQISTIPLPPASGSWKGIICLAALEVLQLGFNQIVDIPSLHVNRLPNLKVLHLQGNEITRVEGLTDMPQLRELILDRNKIKALDAQSISSLSSLRELRIEENGLRTLEYVANLPHLTTLAIGTNRIADIPELEKLDGLPSLQHLALANNGVARKQLYRPTLVRQLPSLRLIDAREVTHEERERAEIIFNADARPNIASADPTTTRGFATKVPLKLTSMNFEMMAGLGGGPGGGLGGGLGIASIGAPGDIRGNPPHGFGNQRSDRNLHGESASADWHPISGGHDNFFHQQGRGRGLGRSVGSGRTAGSSTDRRPYR</sequence>
<accession>A0A7S3SJ09</accession>
<dbReference type="InterPro" id="IPR003603">
    <property type="entry name" value="U2A'_phosphoprotein32A_C"/>
</dbReference>